<evidence type="ECO:0000256" key="1">
    <source>
        <dbReference type="SAM" id="Phobius"/>
    </source>
</evidence>
<proteinExistence type="predicted"/>
<dbReference type="Pfam" id="PF10694">
    <property type="entry name" value="DUF2500"/>
    <property type="match status" value="1"/>
</dbReference>
<reference evidence="2 3" key="1">
    <citation type="submission" date="2015-09" db="EMBL/GenBank/DDBJ databases">
        <authorList>
            <consortium name="Pathogen Informatics"/>
        </authorList>
    </citation>
    <scope>NUCLEOTIDE SEQUENCE [LARGE SCALE GENOMIC DNA]</scope>
    <source>
        <strain evidence="2 3">2789STDY5834939</strain>
    </source>
</reference>
<dbReference type="AlphaFoldDB" id="A0A174UTK3"/>
<dbReference type="OrthoDB" id="282886at2"/>
<name>A0A174UTK3_9FIRM</name>
<accession>A0A174UTK3</accession>
<protein>
    <submittedName>
        <fullName evidence="2">Protein of uncharacterized function (DUF2500)</fullName>
    </submittedName>
</protein>
<dbReference type="Gene3D" id="2.40.50.660">
    <property type="match status" value="1"/>
</dbReference>
<sequence>MFDIIEMLFPIMFLIIFVMIVIIFVKGIATWNKNNNSPRLTVSAKIVGKRQNTTHNSQPNAGDISGANGFHTISSTSYYITFQVESGDRMELSVSGTEYGMLTEGDVGKLTFQGTRYIEFDRSV</sequence>
<evidence type="ECO:0000313" key="3">
    <source>
        <dbReference type="Proteomes" id="UP000095765"/>
    </source>
</evidence>
<dbReference type="InterPro" id="IPR019635">
    <property type="entry name" value="DUF2500"/>
</dbReference>
<evidence type="ECO:0000313" key="2">
    <source>
        <dbReference type="EMBL" id="CUQ23328.1"/>
    </source>
</evidence>
<feature type="transmembrane region" description="Helical" evidence="1">
    <location>
        <begin position="7"/>
        <end position="29"/>
    </location>
</feature>
<gene>
    <name evidence="2" type="ORF">ERS852551_03645</name>
</gene>
<dbReference type="EMBL" id="CZBE01000040">
    <property type="protein sequence ID" value="CUQ23328.1"/>
    <property type="molecule type" value="Genomic_DNA"/>
</dbReference>
<keyword evidence="1" id="KW-0472">Membrane</keyword>
<dbReference type="RefSeq" id="WP_055246175.1">
    <property type="nucleotide sequence ID" value="NZ_CABIWA010000003.1"/>
</dbReference>
<organism evidence="2 3">
    <name type="scientific">Anaerotruncus colihominis</name>
    <dbReference type="NCBI Taxonomy" id="169435"/>
    <lineage>
        <taxon>Bacteria</taxon>
        <taxon>Bacillati</taxon>
        <taxon>Bacillota</taxon>
        <taxon>Clostridia</taxon>
        <taxon>Eubacteriales</taxon>
        <taxon>Oscillospiraceae</taxon>
        <taxon>Anaerotruncus</taxon>
    </lineage>
</organism>
<keyword evidence="1" id="KW-1133">Transmembrane helix</keyword>
<keyword evidence="1" id="KW-0812">Transmembrane</keyword>
<dbReference type="Proteomes" id="UP000095765">
    <property type="component" value="Unassembled WGS sequence"/>
</dbReference>